<dbReference type="InterPro" id="IPR026784">
    <property type="entry name" value="Coact_PPARg"/>
</dbReference>
<gene>
    <name evidence="3" type="ORF">AB205_0091130</name>
</gene>
<dbReference type="PANTHER" id="PTHR15976">
    <property type="entry name" value="CONSTITUTIVE COACTIVATOR OF PEROXISOME PROLIFERATOR-ACTIVATED RECEPTOR GAMMA"/>
    <property type="match status" value="1"/>
</dbReference>
<dbReference type="InterPro" id="IPR029060">
    <property type="entry name" value="PIN-like_dom_sf"/>
</dbReference>
<dbReference type="Gene3D" id="3.40.50.1010">
    <property type="entry name" value="5'-nuclease"/>
    <property type="match status" value="1"/>
</dbReference>
<proteinExistence type="inferred from homology"/>
<organism evidence="3 4">
    <name type="scientific">Aquarana catesbeiana</name>
    <name type="common">American bullfrog</name>
    <name type="synonym">Rana catesbeiana</name>
    <dbReference type="NCBI Taxonomy" id="8400"/>
    <lineage>
        <taxon>Eukaryota</taxon>
        <taxon>Metazoa</taxon>
        <taxon>Chordata</taxon>
        <taxon>Craniata</taxon>
        <taxon>Vertebrata</taxon>
        <taxon>Euteleostomi</taxon>
        <taxon>Amphibia</taxon>
        <taxon>Batrachia</taxon>
        <taxon>Anura</taxon>
        <taxon>Neobatrachia</taxon>
        <taxon>Ranoidea</taxon>
        <taxon>Ranidae</taxon>
        <taxon>Aquarana</taxon>
    </lineage>
</organism>
<sequence>MRSRVLFQCSVATMGIKGLQSFVQNSCPGACSMVNLKSMANRHKSAHPESTPTIVVDAMGCLRTWYTPNDWIHGGQWKEYLSSLECFIATFVKAGIKLVFFFDGVIEQKKRAEWTKRRLRDNTEIEKIFSFLKANRQQPGRNKFFIPSGIATFTRFALKALNQQIICTQVEGDYEAAAYALQHNCLGILGEDSDYIIFNTAPYFSINKLRLDSLVTLMYSREHVCEELRIRISDLPLLACLLGNDVVPENSVDGLQKKCAASYHSQTKEGNRRAFVIRAVASFISSIQHKPHGLEEVRKMLPPGFDMELLQKGIESYILPEQMSPWVIQESYLCDNAYKKETTVCQDWEIVQVIRY</sequence>
<feature type="non-terminal residue" evidence="3">
    <location>
        <position position="356"/>
    </location>
</feature>
<feature type="domain" description="XPG N-terminal" evidence="2">
    <location>
        <begin position="14"/>
        <end position="124"/>
    </location>
</feature>
<dbReference type="AlphaFoldDB" id="A0A2G9REP6"/>
<comment type="similarity">
    <text evidence="1">Belongs to the constitutive coactivator of PPAR-gamma family.</text>
</comment>
<evidence type="ECO:0000313" key="3">
    <source>
        <dbReference type="EMBL" id="PIO26382.1"/>
    </source>
</evidence>
<dbReference type="CDD" id="cd18672">
    <property type="entry name" value="PIN_FAM120B-like"/>
    <property type="match status" value="1"/>
</dbReference>
<dbReference type="GO" id="GO:0005634">
    <property type="term" value="C:nucleus"/>
    <property type="evidence" value="ECO:0007669"/>
    <property type="project" value="TreeGrafter"/>
</dbReference>
<dbReference type="SMART" id="SM00485">
    <property type="entry name" value="XPGN"/>
    <property type="match status" value="1"/>
</dbReference>
<evidence type="ECO:0000256" key="1">
    <source>
        <dbReference type="ARBA" id="ARBA00009495"/>
    </source>
</evidence>
<dbReference type="SUPFAM" id="SSF88723">
    <property type="entry name" value="PIN domain-like"/>
    <property type="match status" value="1"/>
</dbReference>
<keyword evidence="4" id="KW-1185">Reference proteome</keyword>
<dbReference type="Proteomes" id="UP000228934">
    <property type="component" value="Unassembled WGS sequence"/>
</dbReference>
<dbReference type="GO" id="GO:0035357">
    <property type="term" value="P:peroxisome proliferator activated receptor signaling pathway"/>
    <property type="evidence" value="ECO:0007669"/>
    <property type="project" value="TreeGrafter"/>
</dbReference>
<dbReference type="OrthoDB" id="25987at2759"/>
<dbReference type="EMBL" id="KV946506">
    <property type="protein sequence ID" value="PIO26382.1"/>
    <property type="molecule type" value="Genomic_DNA"/>
</dbReference>
<dbReference type="InterPro" id="IPR006085">
    <property type="entry name" value="XPG_DNA_repair_N"/>
</dbReference>
<evidence type="ECO:0000313" key="4">
    <source>
        <dbReference type="Proteomes" id="UP000228934"/>
    </source>
</evidence>
<evidence type="ECO:0000259" key="2">
    <source>
        <dbReference type="SMART" id="SM00485"/>
    </source>
</evidence>
<accession>A0A2G9REP6</accession>
<dbReference type="GO" id="GO:0045444">
    <property type="term" value="P:fat cell differentiation"/>
    <property type="evidence" value="ECO:0007669"/>
    <property type="project" value="TreeGrafter"/>
</dbReference>
<dbReference type="PANTHER" id="PTHR15976:SF17">
    <property type="entry name" value="CONSTITUTIVE COACTIVATOR OF PEROXISOME PROLIFERATOR-ACTIVATED RECEPTOR GAMMA"/>
    <property type="match status" value="1"/>
</dbReference>
<protein>
    <recommendedName>
        <fullName evidence="2">XPG N-terminal domain-containing protein</fullName>
    </recommendedName>
</protein>
<reference evidence="4" key="1">
    <citation type="journal article" date="2017" name="Nat. Commun.">
        <title>The North American bullfrog draft genome provides insight into hormonal regulation of long noncoding RNA.</title>
        <authorList>
            <person name="Hammond S.A."/>
            <person name="Warren R.L."/>
            <person name="Vandervalk B.P."/>
            <person name="Kucuk E."/>
            <person name="Khan H."/>
            <person name="Gibb E.A."/>
            <person name="Pandoh P."/>
            <person name="Kirk H."/>
            <person name="Zhao Y."/>
            <person name="Jones M."/>
            <person name="Mungall A.J."/>
            <person name="Coope R."/>
            <person name="Pleasance S."/>
            <person name="Moore R.A."/>
            <person name="Holt R.A."/>
            <person name="Round J.M."/>
            <person name="Ohora S."/>
            <person name="Walle B.V."/>
            <person name="Veldhoen N."/>
            <person name="Helbing C.C."/>
            <person name="Birol I."/>
        </authorList>
    </citation>
    <scope>NUCLEOTIDE SEQUENCE [LARGE SCALE GENOMIC DNA]</scope>
</reference>
<dbReference type="GO" id="GO:0004518">
    <property type="term" value="F:nuclease activity"/>
    <property type="evidence" value="ECO:0007669"/>
    <property type="project" value="InterPro"/>
</dbReference>
<name>A0A2G9REP6_AQUCT</name>